<sequence>MMDMPNSGGILAAPCFPLALLTNECILCFRDQVFLEHSFVLGRVPFIYIDENGIQSMHWQHNMPTTVGKPYMPYFKQLGLLVRISLTCPADQ</sequence>
<dbReference type="AlphaFoldDB" id="A0A124GMQ2"/>
<geneLocation type="mitochondrion" evidence="1"/>
<proteinExistence type="predicted"/>
<gene>
    <name evidence="1" type="ORF">ABT39_MTgene1500</name>
</gene>
<accession>A0A124GMQ2</accession>
<organism evidence="1">
    <name type="scientific">Picea glauca</name>
    <name type="common">White spruce</name>
    <name type="synonym">Pinus glauca</name>
    <dbReference type="NCBI Taxonomy" id="3330"/>
    <lineage>
        <taxon>Eukaryota</taxon>
        <taxon>Viridiplantae</taxon>
        <taxon>Streptophyta</taxon>
        <taxon>Embryophyta</taxon>
        <taxon>Tracheophyta</taxon>
        <taxon>Spermatophyta</taxon>
        <taxon>Pinopsida</taxon>
        <taxon>Pinidae</taxon>
        <taxon>Conifers I</taxon>
        <taxon>Pinales</taxon>
        <taxon>Pinaceae</taxon>
        <taxon>Picea</taxon>
    </lineage>
</organism>
<name>A0A124GMQ2_PICGL</name>
<comment type="caution">
    <text evidence="1">The sequence shown here is derived from an EMBL/GenBank/DDBJ whole genome shotgun (WGS) entry which is preliminary data.</text>
</comment>
<reference evidence="1" key="1">
    <citation type="journal article" date="2015" name="Genome Biol. Evol.">
        <title>Organellar Genomes of White Spruce (Picea glauca): Assembly and Annotation.</title>
        <authorList>
            <person name="Jackman S.D."/>
            <person name="Warren R.L."/>
            <person name="Gibb E.A."/>
            <person name="Vandervalk B.P."/>
            <person name="Mohamadi H."/>
            <person name="Chu J."/>
            <person name="Raymond A."/>
            <person name="Pleasance S."/>
            <person name="Coope R."/>
            <person name="Wildung M.R."/>
            <person name="Ritland C.E."/>
            <person name="Bousquet J."/>
            <person name="Jones S.J."/>
            <person name="Bohlmann J."/>
            <person name="Birol I."/>
        </authorList>
    </citation>
    <scope>NUCLEOTIDE SEQUENCE [LARGE SCALE GENOMIC DNA]</scope>
    <source>
        <tissue evidence="1">Flushing bud</tissue>
    </source>
</reference>
<dbReference type="EMBL" id="LKAM01000011">
    <property type="protein sequence ID" value="KUM46401.1"/>
    <property type="molecule type" value="Genomic_DNA"/>
</dbReference>
<keyword evidence="1" id="KW-0496">Mitochondrion</keyword>
<protein>
    <submittedName>
        <fullName evidence="1">Uncharacterized protein</fullName>
    </submittedName>
</protein>
<evidence type="ECO:0000313" key="1">
    <source>
        <dbReference type="EMBL" id="KUM46401.1"/>
    </source>
</evidence>